<evidence type="ECO:0000313" key="5">
    <source>
        <dbReference type="Proteomes" id="UP000464186"/>
    </source>
</evidence>
<dbReference type="PANTHER" id="PTHR30576:SF0">
    <property type="entry name" value="UNDECAPRENYL-PHOSPHATE N-ACETYLGALACTOSAMINYL 1-PHOSPHATE TRANSFERASE-RELATED"/>
    <property type="match status" value="1"/>
</dbReference>
<comment type="similarity">
    <text evidence="1">Belongs to the bacterial sugar transferase family.</text>
</comment>
<evidence type="ECO:0000313" key="4">
    <source>
        <dbReference type="EMBL" id="QHK20126.1"/>
    </source>
</evidence>
<evidence type="ECO:0000259" key="3">
    <source>
        <dbReference type="Pfam" id="PF02397"/>
    </source>
</evidence>
<organism evidence="4 5">
    <name type="scientific">Pseudarthrobacter psychrotolerans</name>
    <dbReference type="NCBI Taxonomy" id="2697569"/>
    <lineage>
        <taxon>Bacteria</taxon>
        <taxon>Bacillati</taxon>
        <taxon>Actinomycetota</taxon>
        <taxon>Actinomycetes</taxon>
        <taxon>Micrococcales</taxon>
        <taxon>Micrococcaceae</taxon>
        <taxon>Pseudarthrobacter</taxon>
    </lineage>
</organism>
<gene>
    <name evidence="4" type="ORF">GU243_10710</name>
</gene>
<dbReference type="EMBL" id="CP047898">
    <property type="protein sequence ID" value="QHK20126.1"/>
    <property type="molecule type" value="Genomic_DNA"/>
</dbReference>
<proteinExistence type="inferred from homology"/>
<name>A0A6P1NIF9_9MICC</name>
<keyword evidence="2" id="KW-0812">Transmembrane</keyword>
<evidence type="ECO:0000256" key="1">
    <source>
        <dbReference type="ARBA" id="ARBA00006464"/>
    </source>
</evidence>
<dbReference type="KEGG" id="psey:GU243_10710"/>
<protein>
    <submittedName>
        <fullName evidence="4">Sugar transferase</fullName>
    </submittedName>
</protein>
<dbReference type="InterPro" id="IPR003362">
    <property type="entry name" value="Bact_transf"/>
</dbReference>
<evidence type="ECO:0000256" key="2">
    <source>
        <dbReference type="SAM" id="Phobius"/>
    </source>
</evidence>
<accession>A0A6P1NIF9</accession>
<keyword evidence="4" id="KW-0808">Transferase</keyword>
<dbReference type="AlphaFoldDB" id="A0A6P1NIF9"/>
<keyword evidence="2" id="KW-0472">Membrane</keyword>
<reference evidence="4 5" key="1">
    <citation type="submission" date="2020-01" db="EMBL/GenBank/DDBJ databases">
        <title>Pseudarthrobacter psychrotolerans sp. nov., isolated from antarctic soil.</title>
        <authorList>
            <person name="Shin Y."/>
            <person name="Park W."/>
        </authorList>
    </citation>
    <scope>NUCLEOTIDE SEQUENCE [LARGE SCALE GENOMIC DNA]</scope>
    <source>
        <strain evidence="4 5">YJ56</strain>
    </source>
</reference>
<dbReference type="Pfam" id="PF02397">
    <property type="entry name" value="Bac_transf"/>
    <property type="match status" value="1"/>
</dbReference>
<feature type="transmembrane region" description="Helical" evidence="2">
    <location>
        <begin position="18"/>
        <end position="40"/>
    </location>
</feature>
<sequence>MDEHRQAYLEKRALLDKVVAGLLLIALSPLFGLIAILISVRMGRPILFRQNRIGQFGRVFTILKFRTMVNNAEEIGGGCIPAELNLVPPLGDKLRSYSLDELPQLINIVRGDMSFVGPRPALPDHYARYTTEQSRRVLVPQGLTGLAQIAYRNEAPWSLRIEKDLEYVSNVRPLVDLKILIATFFKVLRAEGVVESLAPAEVDDFGSTEGGKV</sequence>
<keyword evidence="2" id="KW-1133">Transmembrane helix</keyword>
<dbReference type="Proteomes" id="UP000464186">
    <property type="component" value="Chromosome"/>
</dbReference>
<feature type="domain" description="Bacterial sugar transferase" evidence="3">
    <location>
        <begin position="13"/>
        <end position="188"/>
    </location>
</feature>
<dbReference type="GO" id="GO:0016780">
    <property type="term" value="F:phosphotransferase activity, for other substituted phosphate groups"/>
    <property type="evidence" value="ECO:0007669"/>
    <property type="project" value="TreeGrafter"/>
</dbReference>
<dbReference type="PANTHER" id="PTHR30576">
    <property type="entry name" value="COLANIC BIOSYNTHESIS UDP-GLUCOSE LIPID CARRIER TRANSFERASE"/>
    <property type="match status" value="1"/>
</dbReference>
<keyword evidence="5" id="KW-1185">Reference proteome</keyword>